<protein>
    <submittedName>
        <fullName evidence="1">Uncharacterized protein</fullName>
    </submittedName>
</protein>
<accession>A0A5C4T608</accession>
<dbReference type="Proteomes" id="UP000307943">
    <property type="component" value="Unassembled WGS sequence"/>
</dbReference>
<dbReference type="AlphaFoldDB" id="A0A5C4T608"/>
<keyword evidence="2" id="KW-1185">Reference proteome</keyword>
<gene>
    <name evidence="1" type="ORF">FE784_20430</name>
</gene>
<evidence type="ECO:0000313" key="2">
    <source>
        <dbReference type="Proteomes" id="UP000307943"/>
    </source>
</evidence>
<dbReference type="RefSeq" id="WP_139604081.1">
    <property type="nucleotide sequence ID" value="NZ_VDCQ01000029.1"/>
</dbReference>
<evidence type="ECO:0000313" key="1">
    <source>
        <dbReference type="EMBL" id="TNJ64488.1"/>
    </source>
</evidence>
<comment type="caution">
    <text evidence="1">The sequence shown here is derived from an EMBL/GenBank/DDBJ whole genome shotgun (WGS) entry which is preliminary data.</text>
</comment>
<sequence>MSGNKPDPDIIDAGKAAEREAGATTGLSRRKLLASLGAAGAFCGRRQLATTRWMPLFQSFKEIDFHNIFQIYKYRGRYHV</sequence>
<dbReference type="EMBL" id="VDCQ01000029">
    <property type="protein sequence ID" value="TNJ64488.1"/>
    <property type="molecule type" value="Genomic_DNA"/>
</dbReference>
<organism evidence="1 2">
    <name type="scientific">Paenibacillus hemerocallicola</name>
    <dbReference type="NCBI Taxonomy" id="1172614"/>
    <lineage>
        <taxon>Bacteria</taxon>
        <taxon>Bacillati</taxon>
        <taxon>Bacillota</taxon>
        <taxon>Bacilli</taxon>
        <taxon>Bacillales</taxon>
        <taxon>Paenibacillaceae</taxon>
        <taxon>Paenibacillus</taxon>
    </lineage>
</organism>
<name>A0A5C4T608_9BACL</name>
<reference evidence="1 2" key="1">
    <citation type="submission" date="2019-05" db="EMBL/GenBank/DDBJ databases">
        <title>We sequenced the genome of Paenibacillus hemerocallicola KCTC 33185 for further insight into its adaptation and study the phylogeny of Paenibacillus.</title>
        <authorList>
            <person name="Narsing Rao M.P."/>
        </authorList>
    </citation>
    <scope>NUCLEOTIDE SEQUENCE [LARGE SCALE GENOMIC DNA]</scope>
    <source>
        <strain evidence="1 2">KCTC 33185</strain>
    </source>
</reference>
<proteinExistence type="predicted"/>